<protein>
    <submittedName>
        <fullName evidence="1">Uncharacterized protein</fullName>
    </submittedName>
</protein>
<dbReference type="RefSeq" id="WP_230868276.1">
    <property type="nucleotide sequence ID" value="NZ_CP046640.1"/>
</dbReference>
<reference evidence="1" key="1">
    <citation type="submission" date="2019-12" db="EMBL/GenBank/DDBJ databases">
        <authorList>
            <person name="zhang j."/>
            <person name="sun C.M."/>
        </authorList>
    </citation>
    <scope>NUCLEOTIDE SEQUENCE</scope>
    <source>
        <strain evidence="1">NS-1</strain>
    </source>
</reference>
<name>A0A8A7KAK3_9FIRM</name>
<sequence>MKFERLIKKYSKKYTIKHKTEGHWDGPNWIEGSEVNYQIEAAIFPISAEQVQRYEGLGYTTQDIKVFITVPIEALNLDTEEIETIELKKDDEISYLDNKYVFDTVNDRTTHADFVKWIAVRKQDDSS</sequence>
<dbReference type="AlphaFoldDB" id="A0A8A7KAK3"/>
<evidence type="ECO:0000313" key="2">
    <source>
        <dbReference type="Proteomes" id="UP000665020"/>
    </source>
</evidence>
<evidence type="ECO:0000313" key="1">
    <source>
        <dbReference type="EMBL" id="QTL96558.1"/>
    </source>
</evidence>
<dbReference type="KEGG" id="ifn:GM661_00525"/>
<proteinExistence type="predicted"/>
<keyword evidence="2" id="KW-1185">Reference proteome</keyword>
<dbReference type="Proteomes" id="UP000665020">
    <property type="component" value="Chromosome"/>
</dbReference>
<organism evidence="1 2">
    <name type="scientific">Iocasia fonsfrigidae</name>
    <dbReference type="NCBI Taxonomy" id="2682810"/>
    <lineage>
        <taxon>Bacteria</taxon>
        <taxon>Bacillati</taxon>
        <taxon>Bacillota</taxon>
        <taxon>Clostridia</taxon>
        <taxon>Halanaerobiales</taxon>
        <taxon>Halanaerobiaceae</taxon>
        <taxon>Iocasia</taxon>
    </lineage>
</organism>
<gene>
    <name evidence="1" type="ORF">GM661_00525</name>
</gene>
<accession>A0A8A7KAK3</accession>
<dbReference type="EMBL" id="CP046640">
    <property type="protein sequence ID" value="QTL96558.1"/>
    <property type="molecule type" value="Genomic_DNA"/>
</dbReference>